<proteinExistence type="predicted"/>
<feature type="compositionally biased region" description="Low complexity" evidence="1">
    <location>
        <begin position="1"/>
        <end position="12"/>
    </location>
</feature>
<name>A0A5M9JF30_MONFR</name>
<gene>
    <name evidence="2" type="ORF">EYC84_008580</name>
</gene>
<sequence length="327" mass="36860">MSGSSESYSQQSNNMDYDYETPIPSASSPRTFDGMQFTLNLKPKQSPNPNSSGVKKNFKVMIPQESVLDLETPLSERLQDLRIYKDLPDDSCLDFDFPNLQELEKDFDDAWDKQNANVNDENMMKEQKTSKQHHRNGQINQYKISKPKIEAVANSRALINCRKCLINYPYNLSKVWIPGQNIPTLVAPYTEFTTSHLHIATCPTCSFGTCLACGKAPHLEECLFSDSRVAWQALCSIDEAVINLRDTSPGLAMIHNARDVQPVLLQCLTKLMAAVSRSSTPTFGLAELLRKSMLLDLVADSMRNMTVDNIELSSLLIQIWEFSEHGR</sequence>
<accession>A0A5M9JF30</accession>
<protein>
    <submittedName>
        <fullName evidence="2">Uncharacterized protein</fullName>
    </submittedName>
</protein>
<dbReference type="Proteomes" id="UP000322873">
    <property type="component" value="Unassembled WGS sequence"/>
</dbReference>
<evidence type="ECO:0000256" key="1">
    <source>
        <dbReference type="SAM" id="MobiDB-lite"/>
    </source>
</evidence>
<dbReference type="EMBL" id="VICG01000010">
    <property type="protein sequence ID" value="KAA8568188.1"/>
    <property type="molecule type" value="Genomic_DNA"/>
</dbReference>
<dbReference type="AlphaFoldDB" id="A0A5M9JF30"/>
<keyword evidence="3" id="KW-1185">Reference proteome</keyword>
<reference evidence="2 3" key="1">
    <citation type="submission" date="2019-06" db="EMBL/GenBank/DDBJ databases">
        <title>Genome Sequence of the Brown Rot Fungal Pathogen Monilinia fructicola.</title>
        <authorList>
            <person name="De Miccolis Angelini R.M."/>
            <person name="Landi L."/>
            <person name="Abate D."/>
            <person name="Pollastro S."/>
            <person name="Romanazzi G."/>
            <person name="Faretra F."/>
        </authorList>
    </citation>
    <scope>NUCLEOTIDE SEQUENCE [LARGE SCALE GENOMIC DNA]</scope>
    <source>
        <strain evidence="2 3">Mfrc123</strain>
    </source>
</reference>
<evidence type="ECO:0000313" key="3">
    <source>
        <dbReference type="Proteomes" id="UP000322873"/>
    </source>
</evidence>
<feature type="region of interest" description="Disordered" evidence="1">
    <location>
        <begin position="1"/>
        <end position="33"/>
    </location>
</feature>
<evidence type="ECO:0000313" key="2">
    <source>
        <dbReference type="EMBL" id="KAA8568188.1"/>
    </source>
</evidence>
<organism evidence="2 3">
    <name type="scientific">Monilinia fructicola</name>
    <name type="common">Brown rot fungus</name>
    <name type="synonym">Ciboria fructicola</name>
    <dbReference type="NCBI Taxonomy" id="38448"/>
    <lineage>
        <taxon>Eukaryota</taxon>
        <taxon>Fungi</taxon>
        <taxon>Dikarya</taxon>
        <taxon>Ascomycota</taxon>
        <taxon>Pezizomycotina</taxon>
        <taxon>Leotiomycetes</taxon>
        <taxon>Helotiales</taxon>
        <taxon>Sclerotiniaceae</taxon>
        <taxon>Monilinia</taxon>
    </lineage>
</organism>
<comment type="caution">
    <text evidence="2">The sequence shown here is derived from an EMBL/GenBank/DDBJ whole genome shotgun (WGS) entry which is preliminary data.</text>
</comment>
<dbReference type="VEuPathDB" id="FungiDB:MFRU_034g00370"/>